<evidence type="ECO:0000313" key="1">
    <source>
        <dbReference type="EMBL" id="CBF69515.1"/>
    </source>
</evidence>
<dbReference type="InParanoid" id="Q5AZ64"/>
<dbReference type="EMBL" id="BN001301">
    <property type="protein sequence ID" value="CBF69515.1"/>
    <property type="molecule type" value="Genomic_DNA"/>
</dbReference>
<dbReference type="RefSeq" id="XP_664020.1">
    <property type="nucleotide sequence ID" value="XM_658928.1"/>
</dbReference>
<dbReference type="VEuPathDB" id="FungiDB:AN6416"/>
<proteinExistence type="predicted"/>
<accession>C8V0H2</accession>
<organism evidence="1 2">
    <name type="scientific">Emericella nidulans (strain FGSC A4 / ATCC 38163 / CBS 112.46 / NRRL 194 / M139)</name>
    <name type="common">Aspergillus nidulans</name>
    <dbReference type="NCBI Taxonomy" id="227321"/>
    <lineage>
        <taxon>Eukaryota</taxon>
        <taxon>Fungi</taxon>
        <taxon>Dikarya</taxon>
        <taxon>Ascomycota</taxon>
        <taxon>Pezizomycotina</taxon>
        <taxon>Eurotiomycetes</taxon>
        <taxon>Eurotiomycetidae</taxon>
        <taxon>Eurotiales</taxon>
        <taxon>Aspergillaceae</taxon>
        <taxon>Aspergillus</taxon>
        <taxon>Aspergillus subgen. Nidulantes</taxon>
    </lineage>
</organism>
<gene>
    <name evidence="1" type="ORF">ANIA_06416</name>
</gene>
<dbReference type="KEGG" id="ani:ANIA_06416"/>
<sequence length="159" mass="17496">MASSFNDSTIGPRASPTLFPTRTIACRNEPFTQHKITAPSCAMPTKPCQYMQAHQQWNTTRYAPQLHRHPQDHQAPLMDTPIPLEGHIFSWTARRQGAGGINASLDEALEDFIAGVDAEMKGGLALMPPDPSSGSNWPGRDVEELGVGRGIVVEWMEMQ</sequence>
<dbReference type="GeneID" id="2871315"/>
<evidence type="ECO:0000313" key="2">
    <source>
        <dbReference type="Proteomes" id="UP000000560"/>
    </source>
</evidence>
<dbReference type="Proteomes" id="UP000000560">
    <property type="component" value="Chromosome I"/>
</dbReference>
<accession>Q5AZ64</accession>
<reference evidence="2" key="1">
    <citation type="journal article" date="2005" name="Nature">
        <title>Sequencing of Aspergillus nidulans and comparative analysis with A. fumigatus and A. oryzae.</title>
        <authorList>
            <person name="Galagan J.E."/>
            <person name="Calvo S.E."/>
            <person name="Cuomo C."/>
            <person name="Ma L.J."/>
            <person name="Wortman J.R."/>
            <person name="Batzoglou S."/>
            <person name="Lee S.I."/>
            <person name="Basturkmen M."/>
            <person name="Spevak C.C."/>
            <person name="Clutterbuck J."/>
            <person name="Kapitonov V."/>
            <person name="Jurka J."/>
            <person name="Scazzocchio C."/>
            <person name="Farman M."/>
            <person name="Butler J."/>
            <person name="Purcell S."/>
            <person name="Harris S."/>
            <person name="Braus G.H."/>
            <person name="Draht O."/>
            <person name="Busch S."/>
            <person name="D'Enfert C."/>
            <person name="Bouchier C."/>
            <person name="Goldman G.H."/>
            <person name="Bell-Pedersen D."/>
            <person name="Griffiths-Jones S."/>
            <person name="Doonan J.H."/>
            <person name="Yu J."/>
            <person name="Vienken K."/>
            <person name="Pain A."/>
            <person name="Freitag M."/>
            <person name="Selker E.U."/>
            <person name="Archer D.B."/>
            <person name="Penalva M.A."/>
            <person name="Oakley B.R."/>
            <person name="Momany M."/>
            <person name="Tanaka T."/>
            <person name="Kumagai T."/>
            <person name="Asai K."/>
            <person name="Machida M."/>
            <person name="Nierman W.C."/>
            <person name="Denning D.W."/>
            <person name="Caddick M."/>
            <person name="Hynes M."/>
            <person name="Paoletti M."/>
            <person name="Fischer R."/>
            <person name="Miller B."/>
            <person name="Dyer P."/>
            <person name="Sachs M.S."/>
            <person name="Osmani S.A."/>
            <person name="Birren B.W."/>
        </authorList>
    </citation>
    <scope>NUCLEOTIDE SEQUENCE [LARGE SCALE GENOMIC DNA]</scope>
    <source>
        <strain evidence="2">FGSC A4 / ATCC 38163 / CBS 112.46 / NRRL 194 / M139</strain>
    </source>
</reference>
<reference evidence="2" key="2">
    <citation type="journal article" date="2009" name="Fungal Genet. Biol.">
        <title>The 2008 update of the Aspergillus nidulans genome annotation: a community effort.</title>
        <authorList>
            <person name="Wortman J.R."/>
            <person name="Gilsenan J.M."/>
            <person name="Joardar V."/>
            <person name="Deegan J."/>
            <person name="Clutterbuck J."/>
            <person name="Andersen M.R."/>
            <person name="Archer D."/>
            <person name="Bencina M."/>
            <person name="Braus G."/>
            <person name="Coutinho P."/>
            <person name="von Dohren H."/>
            <person name="Doonan J."/>
            <person name="Driessen A.J."/>
            <person name="Durek P."/>
            <person name="Espeso E."/>
            <person name="Fekete E."/>
            <person name="Flipphi M."/>
            <person name="Estrada C.G."/>
            <person name="Geysens S."/>
            <person name="Goldman G."/>
            <person name="de Groot P.W."/>
            <person name="Hansen K."/>
            <person name="Harris S.D."/>
            <person name="Heinekamp T."/>
            <person name="Helmstaedt K."/>
            <person name="Henrissat B."/>
            <person name="Hofmann G."/>
            <person name="Homan T."/>
            <person name="Horio T."/>
            <person name="Horiuchi H."/>
            <person name="James S."/>
            <person name="Jones M."/>
            <person name="Karaffa L."/>
            <person name="Karanyi Z."/>
            <person name="Kato M."/>
            <person name="Keller N."/>
            <person name="Kelly D.E."/>
            <person name="Kiel J.A."/>
            <person name="Kim J.M."/>
            <person name="van der Klei I.J."/>
            <person name="Klis F.M."/>
            <person name="Kovalchuk A."/>
            <person name="Krasevec N."/>
            <person name="Kubicek C.P."/>
            <person name="Liu B."/>
            <person name="Maccabe A."/>
            <person name="Meyer V."/>
            <person name="Mirabito P."/>
            <person name="Miskei M."/>
            <person name="Mos M."/>
            <person name="Mullins J."/>
            <person name="Nelson D.R."/>
            <person name="Nielsen J."/>
            <person name="Oakley B.R."/>
            <person name="Osmani S.A."/>
            <person name="Pakula T."/>
            <person name="Paszewski A."/>
            <person name="Paulsen I."/>
            <person name="Pilsyk S."/>
            <person name="Pocsi I."/>
            <person name="Punt P.J."/>
            <person name="Ram A.F."/>
            <person name="Ren Q."/>
            <person name="Robellet X."/>
            <person name="Robson G."/>
            <person name="Seiboth B."/>
            <person name="van Solingen P."/>
            <person name="Specht T."/>
            <person name="Sun J."/>
            <person name="Taheri-Talesh N."/>
            <person name="Takeshita N."/>
            <person name="Ussery D."/>
            <person name="vanKuyk P.A."/>
            <person name="Visser H."/>
            <person name="van de Vondervoort P.J."/>
            <person name="de Vries R.P."/>
            <person name="Walton J."/>
            <person name="Xiang X."/>
            <person name="Xiong Y."/>
            <person name="Zeng A.P."/>
            <person name="Brandt B.W."/>
            <person name="Cornell M.J."/>
            <person name="van den Hondel C.A."/>
            <person name="Visser J."/>
            <person name="Oliver S.G."/>
            <person name="Turner G."/>
        </authorList>
    </citation>
    <scope>GENOME REANNOTATION</scope>
    <source>
        <strain evidence="2">FGSC A4 / ATCC 38163 / CBS 112.46 / NRRL 194 / M139</strain>
    </source>
</reference>
<keyword evidence="2" id="KW-1185">Reference proteome</keyword>
<protein>
    <submittedName>
        <fullName evidence="1">Uncharacterized protein</fullName>
    </submittedName>
</protein>
<dbReference type="HOGENOM" id="CLU_1660735_0_0_1"/>
<name>Q5AZ64_EMENI</name>
<dbReference type="AlphaFoldDB" id="Q5AZ64"/>